<accession>A0A0M3J2U7</accession>
<evidence type="ECO:0000313" key="2">
    <source>
        <dbReference type="EMBL" id="VDK19148.1"/>
    </source>
</evidence>
<dbReference type="OrthoDB" id="5865359at2759"/>
<proteinExistence type="predicted"/>
<reference evidence="2 3" key="2">
    <citation type="submission" date="2018-11" db="EMBL/GenBank/DDBJ databases">
        <authorList>
            <consortium name="Pathogen Informatics"/>
        </authorList>
    </citation>
    <scope>NUCLEOTIDE SEQUENCE [LARGE SCALE GENOMIC DNA]</scope>
</reference>
<evidence type="ECO:0000313" key="3">
    <source>
        <dbReference type="Proteomes" id="UP000267096"/>
    </source>
</evidence>
<keyword evidence="1" id="KW-0812">Transmembrane</keyword>
<dbReference type="PROSITE" id="PS51257">
    <property type="entry name" value="PROKAR_LIPOPROTEIN"/>
    <property type="match status" value="1"/>
</dbReference>
<feature type="transmembrane region" description="Helical" evidence="1">
    <location>
        <begin position="16"/>
        <end position="42"/>
    </location>
</feature>
<keyword evidence="3" id="KW-1185">Reference proteome</keyword>
<dbReference type="AlphaFoldDB" id="A0A0M3J2U7"/>
<dbReference type="Proteomes" id="UP000267096">
    <property type="component" value="Unassembled WGS sequence"/>
</dbReference>
<dbReference type="WBParaSite" id="ASIM_0000185901-mRNA-1">
    <property type="protein sequence ID" value="ASIM_0000185901-mRNA-1"/>
    <property type="gene ID" value="ASIM_0000185901"/>
</dbReference>
<reference evidence="4" key="1">
    <citation type="submission" date="2017-02" db="UniProtKB">
        <authorList>
            <consortium name="WormBaseParasite"/>
        </authorList>
    </citation>
    <scope>IDENTIFICATION</scope>
</reference>
<evidence type="ECO:0000256" key="1">
    <source>
        <dbReference type="SAM" id="Phobius"/>
    </source>
</evidence>
<keyword evidence="1" id="KW-0472">Membrane</keyword>
<evidence type="ECO:0000313" key="4">
    <source>
        <dbReference type="WBParaSite" id="ASIM_0000185901-mRNA-1"/>
    </source>
</evidence>
<keyword evidence="1" id="KW-1133">Transmembrane helix</keyword>
<dbReference type="EMBL" id="UYRR01001976">
    <property type="protein sequence ID" value="VDK19148.1"/>
    <property type="molecule type" value="Genomic_DNA"/>
</dbReference>
<protein>
    <submittedName>
        <fullName evidence="4">Transmembrane protein</fullName>
    </submittedName>
</protein>
<organism evidence="4">
    <name type="scientific">Anisakis simplex</name>
    <name type="common">Herring worm</name>
    <dbReference type="NCBI Taxonomy" id="6269"/>
    <lineage>
        <taxon>Eukaryota</taxon>
        <taxon>Metazoa</taxon>
        <taxon>Ecdysozoa</taxon>
        <taxon>Nematoda</taxon>
        <taxon>Chromadorea</taxon>
        <taxon>Rhabditida</taxon>
        <taxon>Spirurina</taxon>
        <taxon>Ascaridomorpha</taxon>
        <taxon>Ascaridoidea</taxon>
        <taxon>Anisakidae</taxon>
        <taxon>Anisakis</taxon>
        <taxon>Anisakis simplex complex</taxon>
    </lineage>
</organism>
<gene>
    <name evidence="2" type="ORF">ASIM_LOCUS1729</name>
</gene>
<name>A0A0M3J2U7_ANISI</name>
<sequence>MFTRTGTLSATGLSCFAFLTIFSFFATILTISWLSISAFYGLRPSASAWTNASNVAKTAGSECVLPQLDPWDEWMMKFVHKSYDVTESECAVKPKKVRTELRRNTLWSVVEENESML</sequence>